<sequence>MSLTCKGYAMAHTINPPPSGQPIDPYAILPCPQPVAVPPALSERCRESHGKRSCAKAAYCSMHWCGFCKKATRASEGNSDLAQGIQISPADSGQAIKVPEHQTERDAQKDEQVCNGSCDMDREVEPTVTHVKGEEGVVHQVDLVEIDLEKVD</sequence>
<dbReference type="Proteomes" id="UP000289152">
    <property type="component" value="Unassembled WGS sequence"/>
</dbReference>
<gene>
    <name evidence="2" type="ORF">M231_04862</name>
</gene>
<feature type="compositionally biased region" description="Polar residues" evidence="1">
    <location>
        <begin position="79"/>
        <end position="91"/>
    </location>
</feature>
<dbReference type="EMBL" id="SDIL01000058">
    <property type="protein sequence ID" value="RXK37864.1"/>
    <property type="molecule type" value="Genomic_DNA"/>
</dbReference>
<name>A0A4Q1BJH8_TREME</name>
<dbReference type="AlphaFoldDB" id="A0A4Q1BJH8"/>
<reference evidence="2 3" key="1">
    <citation type="submission" date="2016-06" db="EMBL/GenBank/DDBJ databases">
        <title>Evolution of pathogenesis and genome organization in the Tremellales.</title>
        <authorList>
            <person name="Cuomo C."/>
            <person name="Litvintseva A."/>
            <person name="Heitman J."/>
            <person name="Chen Y."/>
            <person name="Sun S."/>
            <person name="Springer D."/>
            <person name="Dromer F."/>
            <person name="Young S."/>
            <person name="Zeng Q."/>
            <person name="Chapman S."/>
            <person name="Gujja S."/>
            <person name="Saif S."/>
            <person name="Birren B."/>
        </authorList>
    </citation>
    <scope>NUCLEOTIDE SEQUENCE [LARGE SCALE GENOMIC DNA]</scope>
    <source>
        <strain evidence="2 3">ATCC 28783</strain>
    </source>
</reference>
<feature type="region of interest" description="Disordered" evidence="1">
    <location>
        <begin position="79"/>
        <end position="112"/>
    </location>
</feature>
<keyword evidence="3" id="KW-1185">Reference proteome</keyword>
<accession>A0A4Q1BJH8</accession>
<evidence type="ECO:0000313" key="3">
    <source>
        <dbReference type="Proteomes" id="UP000289152"/>
    </source>
</evidence>
<dbReference type="InParanoid" id="A0A4Q1BJH8"/>
<organism evidence="2 3">
    <name type="scientific">Tremella mesenterica</name>
    <name type="common">Jelly fungus</name>
    <dbReference type="NCBI Taxonomy" id="5217"/>
    <lineage>
        <taxon>Eukaryota</taxon>
        <taxon>Fungi</taxon>
        <taxon>Dikarya</taxon>
        <taxon>Basidiomycota</taxon>
        <taxon>Agaricomycotina</taxon>
        <taxon>Tremellomycetes</taxon>
        <taxon>Tremellales</taxon>
        <taxon>Tremellaceae</taxon>
        <taxon>Tremella</taxon>
    </lineage>
</organism>
<comment type="caution">
    <text evidence="2">The sequence shown here is derived from an EMBL/GenBank/DDBJ whole genome shotgun (WGS) entry which is preliminary data.</text>
</comment>
<proteinExistence type="predicted"/>
<dbReference type="VEuPathDB" id="FungiDB:TREMEDRAFT_66227"/>
<protein>
    <submittedName>
        <fullName evidence="2">Uncharacterized protein</fullName>
    </submittedName>
</protein>
<feature type="compositionally biased region" description="Basic and acidic residues" evidence="1">
    <location>
        <begin position="98"/>
        <end position="112"/>
    </location>
</feature>
<evidence type="ECO:0000256" key="1">
    <source>
        <dbReference type="SAM" id="MobiDB-lite"/>
    </source>
</evidence>
<evidence type="ECO:0000313" key="2">
    <source>
        <dbReference type="EMBL" id="RXK37864.1"/>
    </source>
</evidence>